<dbReference type="EMBL" id="CP000493">
    <property type="protein sequence ID" value="ABM80662.1"/>
    <property type="molecule type" value="Genomic_DNA"/>
</dbReference>
<keyword evidence="4 6" id="KW-1133">Transmembrane helix</keyword>
<dbReference type="Proteomes" id="UP000002593">
    <property type="component" value="Chromosome"/>
</dbReference>
<feature type="transmembrane region" description="Helical" evidence="6">
    <location>
        <begin position="469"/>
        <end position="487"/>
    </location>
</feature>
<evidence type="ECO:0000256" key="6">
    <source>
        <dbReference type="SAM" id="Phobius"/>
    </source>
</evidence>
<dbReference type="AlphaFoldDB" id="A2BL01"/>
<organism evidence="8 9">
    <name type="scientific">Hyperthermus butylicus (strain DSM 5456 / JCM 9403 / PLM1-5)</name>
    <dbReference type="NCBI Taxonomy" id="415426"/>
    <lineage>
        <taxon>Archaea</taxon>
        <taxon>Thermoproteota</taxon>
        <taxon>Thermoprotei</taxon>
        <taxon>Desulfurococcales</taxon>
        <taxon>Pyrodictiaceae</taxon>
        <taxon>Hyperthermus</taxon>
    </lineage>
</organism>
<dbReference type="InterPro" id="IPR051605">
    <property type="entry name" value="CstA"/>
</dbReference>
<evidence type="ECO:0000256" key="2">
    <source>
        <dbReference type="ARBA" id="ARBA00022475"/>
    </source>
</evidence>
<feature type="transmembrane region" description="Helical" evidence="6">
    <location>
        <begin position="569"/>
        <end position="590"/>
    </location>
</feature>
<feature type="transmembrane region" description="Helical" evidence="6">
    <location>
        <begin position="229"/>
        <end position="251"/>
    </location>
</feature>
<dbReference type="PANTHER" id="PTHR30252">
    <property type="entry name" value="INNER MEMBRANE PEPTIDE TRANSPORTER"/>
    <property type="match status" value="1"/>
</dbReference>
<evidence type="ECO:0000256" key="1">
    <source>
        <dbReference type="ARBA" id="ARBA00004651"/>
    </source>
</evidence>
<feature type="transmembrane region" description="Helical" evidence="6">
    <location>
        <begin position="66"/>
        <end position="84"/>
    </location>
</feature>
<dbReference type="GO" id="GO:0005886">
    <property type="term" value="C:plasma membrane"/>
    <property type="evidence" value="ECO:0007669"/>
    <property type="project" value="UniProtKB-SubCell"/>
</dbReference>
<feature type="transmembrane region" description="Helical" evidence="6">
    <location>
        <begin position="90"/>
        <end position="113"/>
    </location>
</feature>
<dbReference type="GO" id="GO:0009267">
    <property type="term" value="P:cellular response to starvation"/>
    <property type="evidence" value="ECO:0007669"/>
    <property type="project" value="InterPro"/>
</dbReference>
<feature type="transmembrane region" description="Helical" evidence="6">
    <location>
        <begin position="6"/>
        <end position="24"/>
    </location>
</feature>
<dbReference type="KEGG" id="hbu:Hbut_0809"/>
<proteinExistence type="predicted"/>
<gene>
    <name evidence="8" type="ordered locus">Hbut_0809</name>
</gene>
<dbReference type="eggNOG" id="arCOG04286">
    <property type="taxonomic scope" value="Archaea"/>
</dbReference>
<dbReference type="HOGENOM" id="CLU_010531_4_1_2"/>
<keyword evidence="3 6" id="KW-0812">Transmembrane</keyword>
<evidence type="ECO:0000256" key="4">
    <source>
        <dbReference type="ARBA" id="ARBA00022989"/>
    </source>
</evidence>
<reference evidence="8 9" key="1">
    <citation type="journal article" date="2007" name="Archaea">
        <title>The genome of Hyperthermus butylicus: a sulfur-reducing, peptide fermenting, neutrophilic Crenarchaeote growing up to 108 degrees C.</title>
        <authorList>
            <person name="Brugger K."/>
            <person name="Chen L."/>
            <person name="Stark M."/>
            <person name="Zibat A."/>
            <person name="Redder P."/>
            <person name="Ruepp A."/>
            <person name="Awayez M."/>
            <person name="She Q."/>
            <person name="Garrett R.A."/>
            <person name="Klenk H.P."/>
        </authorList>
    </citation>
    <scope>NUCLEOTIDE SEQUENCE [LARGE SCALE GENOMIC DNA]</scope>
    <source>
        <strain evidence="9">DSM 5456 / JCM 9403 / PLM1-5</strain>
    </source>
</reference>
<feature type="transmembrane region" description="Helical" evidence="6">
    <location>
        <begin position="499"/>
        <end position="527"/>
    </location>
</feature>
<dbReference type="Pfam" id="PF02554">
    <property type="entry name" value="CstA"/>
    <property type="match status" value="1"/>
</dbReference>
<dbReference type="STRING" id="415426.Hbut_0809"/>
<sequence>MALATAGITASIIIVIYVLAYVFYGKKLLEQKVVRADPTRKTPALAKFDGVDYVPANKYVLYGHHFASIAGAGPIVGPAIAMAYGWLLPIIWVLFGNVFIGAVHDYLALMASVRHGGVSIMSVSENVMGRKARYIFLAYVYAALILVIGAFLSVAAKVLAGTPEAATVAMIYMPLAVMLGILMYRTGLGTVKSTAIIALILVLGIAYAMKYPFYLPTISFLGFTIDSYHFWVILLAAYAFVASVLPVWYLLQPRDYLNAYLLWSFVIISLIGVLGVFTYKFSAPAYTSFAPKIFVGVETPFWPAIVLIIACGALSGFHSVVASGTTSKQLANELDALLVGYGGMLTEGAVSSFAVIIPIALAWSQPDFPKLLEAAGKANLIPDYQEGGILALDKVQRFIYGYGYMVGKAFGSLDTVGKVMASFAAVALASFILTTLDTATRLARFAWQEMFDWLEERSRSAYKLIANRYSASFIAAAIGFVLAYPYVMIGGKLQPAYNIIWPAFAGTNQLLAALALLTSALWVYAILKVRGKVTWLIQVPAWFLWITVTVALFWWLVYVAPKYPPIQKYGAGSIVAISLALDLVLLYLFVRGLQMIKKQAGTQPA</sequence>
<feature type="transmembrane region" description="Helical" evidence="6">
    <location>
        <begin position="191"/>
        <end position="209"/>
    </location>
</feature>
<keyword evidence="2" id="KW-1003">Cell membrane</keyword>
<feature type="transmembrane region" description="Helical" evidence="6">
    <location>
        <begin position="419"/>
        <end position="436"/>
    </location>
</feature>
<name>A2BL01_HYPBU</name>
<feature type="transmembrane region" description="Helical" evidence="6">
    <location>
        <begin position="134"/>
        <end position="159"/>
    </location>
</feature>
<dbReference type="RefSeq" id="WP_011821980.1">
    <property type="nucleotide sequence ID" value="NC_008818.1"/>
</dbReference>
<evidence type="ECO:0000313" key="8">
    <source>
        <dbReference type="EMBL" id="ABM80662.1"/>
    </source>
</evidence>
<keyword evidence="5 6" id="KW-0472">Membrane</keyword>
<feature type="transmembrane region" description="Helical" evidence="6">
    <location>
        <begin position="539"/>
        <end position="557"/>
    </location>
</feature>
<dbReference type="InterPro" id="IPR003706">
    <property type="entry name" value="CstA_N"/>
</dbReference>
<protein>
    <submittedName>
        <fullName evidence="8">Carbon starvation protein</fullName>
    </submittedName>
</protein>
<evidence type="ECO:0000313" key="9">
    <source>
        <dbReference type="Proteomes" id="UP000002593"/>
    </source>
</evidence>
<evidence type="ECO:0000259" key="7">
    <source>
        <dbReference type="Pfam" id="PF02554"/>
    </source>
</evidence>
<evidence type="ECO:0000256" key="5">
    <source>
        <dbReference type="ARBA" id="ARBA00023136"/>
    </source>
</evidence>
<dbReference type="GeneID" id="4781856"/>
<feature type="domain" description="CstA N-terminal" evidence="7">
    <location>
        <begin position="12"/>
        <end position="548"/>
    </location>
</feature>
<feature type="transmembrane region" description="Helical" evidence="6">
    <location>
        <begin position="336"/>
        <end position="363"/>
    </location>
</feature>
<accession>A2BL01</accession>
<feature type="transmembrane region" description="Helical" evidence="6">
    <location>
        <begin position="260"/>
        <end position="281"/>
    </location>
</feature>
<comment type="subcellular location">
    <subcellularLocation>
        <location evidence="1">Cell membrane</location>
        <topology evidence="1">Multi-pass membrane protein</topology>
    </subcellularLocation>
</comment>
<evidence type="ECO:0000256" key="3">
    <source>
        <dbReference type="ARBA" id="ARBA00022692"/>
    </source>
</evidence>
<keyword evidence="9" id="KW-1185">Reference proteome</keyword>
<feature type="transmembrane region" description="Helical" evidence="6">
    <location>
        <begin position="301"/>
        <end position="324"/>
    </location>
</feature>
<dbReference type="EnsemblBacteria" id="ABM80662">
    <property type="protein sequence ID" value="ABM80662"/>
    <property type="gene ID" value="Hbut_0809"/>
</dbReference>
<dbReference type="PANTHER" id="PTHR30252:SF0">
    <property type="entry name" value="PEPTIDE TRANSPORTER CSTA"/>
    <property type="match status" value="1"/>
</dbReference>
<feature type="transmembrane region" description="Helical" evidence="6">
    <location>
        <begin position="165"/>
        <end position="184"/>
    </location>
</feature>